<dbReference type="Proteomes" id="UP001271769">
    <property type="component" value="Unassembled WGS sequence"/>
</dbReference>
<sequence length="172" mass="18802">MAALEPVPTSLTRDAFVATFGRVYEHSPWIAEALYDRGLAAAHETLDGLAAAMREVVEDGGATRQLALLRAHPDLAGKLAMAGELTSESRGEQASAGLDRCSAAEFARFQQLNTLYTRRFGFPFILAVKGKTRAEILAAFETRVAHDPAVEFRTALDQVHRIAYLRLGDLCR</sequence>
<evidence type="ECO:0000256" key="1">
    <source>
        <dbReference type="ARBA" id="ARBA00001163"/>
    </source>
</evidence>
<dbReference type="EC" id="4.1.1.97" evidence="3"/>
<evidence type="ECO:0000259" key="7">
    <source>
        <dbReference type="Pfam" id="PF09349"/>
    </source>
</evidence>
<dbReference type="Pfam" id="PF09349">
    <property type="entry name" value="OHCU_decarbox"/>
    <property type="match status" value="1"/>
</dbReference>
<reference evidence="8 9" key="1">
    <citation type="journal article" date="2013" name="Antonie Van Leeuwenhoek">
        <title>Dongia rigui sp. nov., isolated from freshwater of a large wetland in Korea.</title>
        <authorList>
            <person name="Baik K.S."/>
            <person name="Hwang Y.M."/>
            <person name="Choi J.S."/>
            <person name="Kwon J."/>
            <person name="Seong C.N."/>
        </authorList>
    </citation>
    <scope>NUCLEOTIDE SEQUENCE [LARGE SCALE GENOMIC DNA]</scope>
    <source>
        <strain evidence="8 9">04SU4-P</strain>
    </source>
</reference>
<dbReference type="GO" id="GO:0051997">
    <property type="term" value="F:2-oxo-4-hydroxy-4-carboxy-5-ureidoimidazoline decarboxylase activity"/>
    <property type="evidence" value="ECO:0007669"/>
    <property type="project" value="UniProtKB-EC"/>
</dbReference>
<name>A0ABU5DUQ5_9PROT</name>
<protein>
    <recommendedName>
        <fullName evidence="3">2-oxo-4-hydroxy-4-carboxy-5-ureidoimidazoline decarboxylase</fullName>
        <ecNumber evidence="3">4.1.1.97</ecNumber>
    </recommendedName>
</protein>
<keyword evidence="5" id="KW-0210">Decarboxylase</keyword>
<dbReference type="SUPFAM" id="SSF158694">
    <property type="entry name" value="UraD-Like"/>
    <property type="match status" value="1"/>
</dbReference>
<organism evidence="8 9">
    <name type="scientific">Dongia rigui</name>
    <dbReference type="NCBI Taxonomy" id="940149"/>
    <lineage>
        <taxon>Bacteria</taxon>
        <taxon>Pseudomonadati</taxon>
        <taxon>Pseudomonadota</taxon>
        <taxon>Alphaproteobacteria</taxon>
        <taxon>Rhodospirillales</taxon>
        <taxon>Dongiaceae</taxon>
        <taxon>Dongia</taxon>
    </lineage>
</organism>
<keyword evidence="9" id="KW-1185">Reference proteome</keyword>
<dbReference type="PANTHER" id="PTHR43466:SF1">
    <property type="entry name" value="2-OXO-4-HYDROXY-4-CARBOXY-5-UREIDOIMIDAZOLINE DECARBOXYLASE-RELATED"/>
    <property type="match status" value="1"/>
</dbReference>
<evidence type="ECO:0000256" key="3">
    <source>
        <dbReference type="ARBA" id="ARBA00012257"/>
    </source>
</evidence>
<evidence type="ECO:0000256" key="5">
    <source>
        <dbReference type="ARBA" id="ARBA00022793"/>
    </source>
</evidence>
<evidence type="ECO:0000313" key="8">
    <source>
        <dbReference type="EMBL" id="MDY0871064.1"/>
    </source>
</evidence>
<accession>A0ABU5DUQ5</accession>
<dbReference type="RefSeq" id="WP_320499433.1">
    <property type="nucleotide sequence ID" value="NZ_JAXCLX010000001.1"/>
</dbReference>
<comment type="caution">
    <text evidence="8">The sequence shown here is derived from an EMBL/GenBank/DDBJ whole genome shotgun (WGS) entry which is preliminary data.</text>
</comment>
<evidence type="ECO:0000256" key="4">
    <source>
        <dbReference type="ARBA" id="ARBA00022631"/>
    </source>
</evidence>
<dbReference type="InterPro" id="IPR018020">
    <property type="entry name" value="OHCU_decarboxylase"/>
</dbReference>
<dbReference type="PANTHER" id="PTHR43466">
    <property type="entry name" value="2-OXO-4-HYDROXY-4-CARBOXY-5-UREIDOIMIDAZOLINE DECARBOXYLASE-RELATED"/>
    <property type="match status" value="1"/>
</dbReference>
<evidence type="ECO:0000256" key="2">
    <source>
        <dbReference type="ARBA" id="ARBA00004754"/>
    </source>
</evidence>
<dbReference type="InterPro" id="IPR036778">
    <property type="entry name" value="OHCU_decarboxylase_sf"/>
</dbReference>
<keyword evidence="4" id="KW-0659">Purine metabolism</keyword>
<dbReference type="EMBL" id="JAXCLX010000001">
    <property type="protein sequence ID" value="MDY0871064.1"/>
    <property type="molecule type" value="Genomic_DNA"/>
</dbReference>
<gene>
    <name evidence="8" type="primary">uraD</name>
    <name evidence="8" type="ORF">SMD31_03995</name>
</gene>
<evidence type="ECO:0000313" key="9">
    <source>
        <dbReference type="Proteomes" id="UP001271769"/>
    </source>
</evidence>
<dbReference type="NCBIfam" id="TIGR03164">
    <property type="entry name" value="UHCUDC"/>
    <property type="match status" value="1"/>
</dbReference>
<dbReference type="Gene3D" id="1.10.3330.10">
    <property type="entry name" value="Oxo-4-hydroxy-4-carboxy-5-ureidoimidazoline decarboxylase"/>
    <property type="match status" value="1"/>
</dbReference>
<dbReference type="InterPro" id="IPR017580">
    <property type="entry name" value="OHCU_decarboxylase-1"/>
</dbReference>
<comment type="pathway">
    <text evidence="2">Purine metabolism; urate degradation; (S)-allantoin from urate: step 3/3.</text>
</comment>
<evidence type="ECO:0000256" key="6">
    <source>
        <dbReference type="ARBA" id="ARBA00023239"/>
    </source>
</evidence>
<comment type="catalytic activity">
    <reaction evidence="1">
        <text>5-hydroxy-2-oxo-4-ureido-2,5-dihydro-1H-imidazole-5-carboxylate + H(+) = (S)-allantoin + CO2</text>
        <dbReference type="Rhea" id="RHEA:26301"/>
        <dbReference type="ChEBI" id="CHEBI:15378"/>
        <dbReference type="ChEBI" id="CHEBI:15678"/>
        <dbReference type="ChEBI" id="CHEBI:16526"/>
        <dbReference type="ChEBI" id="CHEBI:58639"/>
        <dbReference type="EC" id="4.1.1.97"/>
    </reaction>
</comment>
<proteinExistence type="predicted"/>
<feature type="domain" description="Oxo-4-hydroxy-4-carboxy-5-ureidoimidazoline decarboxylase" evidence="7">
    <location>
        <begin position="10"/>
        <end position="167"/>
    </location>
</feature>
<keyword evidence="6 8" id="KW-0456">Lyase</keyword>